<proteinExistence type="predicted"/>
<feature type="compositionally biased region" description="Low complexity" evidence="1">
    <location>
        <begin position="69"/>
        <end position="85"/>
    </location>
</feature>
<keyword evidence="2" id="KW-0732">Signal</keyword>
<dbReference type="AlphaFoldDB" id="A0A6M1PMB7"/>
<evidence type="ECO:0000259" key="3">
    <source>
        <dbReference type="SMART" id="SM00909"/>
    </source>
</evidence>
<keyword evidence="5" id="KW-1185">Reference proteome</keyword>
<dbReference type="PROSITE" id="PS51257">
    <property type="entry name" value="PROKAR_LIPOPROTEIN"/>
    <property type="match status" value="1"/>
</dbReference>
<feature type="domain" description="GerMN" evidence="3">
    <location>
        <begin position="139"/>
        <end position="230"/>
    </location>
</feature>
<evidence type="ECO:0000313" key="4">
    <source>
        <dbReference type="EMBL" id="NGM83618.1"/>
    </source>
</evidence>
<dbReference type="InterPro" id="IPR019606">
    <property type="entry name" value="GerMN"/>
</dbReference>
<feature type="domain" description="GerMN" evidence="3">
    <location>
        <begin position="290"/>
        <end position="377"/>
    </location>
</feature>
<evidence type="ECO:0000313" key="5">
    <source>
        <dbReference type="Proteomes" id="UP000480151"/>
    </source>
</evidence>
<comment type="caution">
    <text evidence="4">The sequence shown here is derived from an EMBL/GenBank/DDBJ whole genome shotgun (WGS) entry which is preliminary data.</text>
</comment>
<dbReference type="RefSeq" id="WP_165099323.1">
    <property type="nucleotide sequence ID" value="NZ_JAAKGU010000006.1"/>
</dbReference>
<accession>A0A6M1PMB7</accession>
<dbReference type="Proteomes" id="UP000480151">
    <property type="component" value="Unassembled WGS sequence"/>
</dbReference>
<gene>
    <name evidence="4" type="ORF">G5B47_14450</name>
</gene>
<name>A0A6M1PMB7_9BACL</name>
<protein>
    <recommendedName>
        <fullName evidence="3">GerMN domain-containing protein</fullName>
    </recommendedName>
</protein>
<dbReference type="EMBL" id="JAAKGU010000006">
    <property type="protein sequence ID" value="NGM83618.1"/>
    <property type="molecule type" value="Genomic_DNA"/>
</dbReference>
<evidence type="ECO:0000256" key="1">
    <source>
        <dbReference type="SAM" id="MobiDB-lite"/>
    </source>
</evidence>
<sequence length="397" mass="40852">MINKKKIAGLSAACLLAFPLVLSGCGLFGSEKSAAIDPPPSDVEAQMLQTSENTLDSGVFAPVADDGADSGAAGSDSSAGTADSAGAAANNAVNNGAAASAKGDSDSHAPRTTVFLQNDNGLLAPVALNLPAADKGGALKQSLEALVDKGAYAANLPDGFHGVLPQGTEVKSVTVDSKHLAVAEFGGNFGTYAPEDERKLLEALTWTLTGQDGIKGVQLWVDGKKLNEMPLKGTPLDRPLTRSLGINLSSHGPALMNSSAVTVYFSASSPSGVQYYVPVTRFVTPGQDPLHAAVNELIKGPDSAAGLETVMTPDTLLDSVEKGQNGVVTVSLNDDMFDDGSQVPAELLESVVLTVAQNSEDSMVQVRMNGKQTVTGTDNVDYGKPVSAPQYVNELPL</sequence>
<feature type="region of interest" description="Disordered" evidence="1">
    <location>
        <begin position="66"/>
        <end position="85"/>
    </location>
</feature>
<evidence type="ECO:0000256" key="2">
    <source>
        <dbReference type="SAM" id="SignalP"/>
    </source>
</evidence>
<dbReference type="SMART" id="SM00909">
    <property type="entry name" value="Germane"/>
    <property type="match status" value="2"/>
</dbReference>
<reference evidence="4 5" key="1">
    <citation type="submission" date="2020-02" db="EMBL/GenBank/DDBJ databases">
        <authorList>
            <person name="Gao J."/>
            <person name="Sun J."/>
        </authorList>
    </citation>
    <scope>NUCLEOTIDE SEQUENCE [LARGE SCALE GENOMIC DNA]</scope>
    <source>
        <strain evidence="4 5">7124</strain>
    </source>
</reference>
<dbReference type="Pfam" id="PF10646">
    <property type="entry name" value="Germane"/>
    <property type="match status" value="2"/>
</dbReference>
<organism evidence="4 5">
    <name type="scientific">Paenibacillus apii</name>
    <dbReference type="NCBI Taxonomy" id="1850370"/>
    <lineage>
        <taxon>Bacteria</taxon>
        <taxon>Bacillati</taxon>
        <taxon>Bacillota</taxon>
        <taxon>Bacilli</taxon>
        <taxon>Bacillales</taxon>
        <taxon>Paenibacillaceae</taxon>
        <taxon>Paenibacillus</taxon>
    </lineage>
</organism>
<feature type="signal peptide" evidence="2">
    <location>
        <begin position="1"/>
        <end position="23"/>
    </location>
</feature>
<feature type="chain" id="PRO_5039532541" description="GerMN domain-containing protein" evidence="2">
    <location>
        <begin position="24"/>
        <end position="397"/>
    </location>
</feature>